<dbReference type="GO" id="GO:0006352">
    <property type="term" value="P:DNA-templated transcription initiation"/>
    <property type="evidence" value="ECO:0007669"/>
    <property type="project" value="InterPro"/>
</dbReference>
<name>A0A8S5PDP3_9CAUD</name>
<keyword evidence="4" id="KW-0804">Transcription</keyword>
<dbReference type="PANTHER" id="PTHR30385">
    <property type="entry name" value="SIGMA FACTOR F FLAGELLAR"/>
    <property type="match status" value="1"/>
</dbReference>
<accession>A0A8S5PDP3</accession>
<dbReference type="GO" id="GO:0016987">
    <property type="term" value="F:sigma factor activity"/>
    <property type="evidence" value="ECO:0007669"/>
    <property type="project" value="UniProtKB-KW"/>
</dbReference>
<dbReference type="SUPFAM" id="SSF88659">
    <property type="entry name" value="Sigma3 and sigma4 domains of RNA polymerase sigma factors"/>
    <property type="match status" value="1"/>
</dbReference>
<keyword evidence="1" id="KW-0805">Transcription regulation</keyword>
<keyword evidence="2" id="KW-0731">Sigma factor</keyword>
<sequence length="249" mass="27862">MTNMMMNGVVAINGGVGVMEIRQPLPQTVESVAQPVENLTVNAHISLRELKNTVAAVIEKKLPKYAQLMEMHPVIAARTVVGGATLTAYENGYAVYEEDGAHTVMAIDRCGDYRYDFNDGTYEVVPAEVFEDAEWSVRLVMEGERRMESNRSKTVAINEAASLDCDGSDWSDAVMVDFMDEENAEMLAEEELRKLYAAMGKLTDRQQEIIQLYFYKGLNQYEIAEELGIVRPVVSKIMAAAIKRLKKSF</sequence>
<evidence type="ECO:0000259" key="5">
    <source>
        <dbReference type="Pfam" id="PF04545"/>
    </source>
</evidence>
<evidence type="ECO:0000256" key="4">
    <source>
        <dbReference type="ARBA" id="ARBA00023163"/>
    </source>
</evidence>
<keyword evidence="3" id="KW-0238">DNA-binding</keyword>
<evidence type="ECO:0000313" key="6">
    <source>
        <dbReference type="EMBL" id="DAE05090.1"/>
    </source>
</evidence>
<dbReference type="InterPro" id="IPR007630">
    <property type="entry name" value="RNA_pol_sigma70_r4"/>
</dbReference>
<evidence type="ECO:0000256" key="1">
    <source>
        <dbReference type="ARBA" id="ARBA00023015"/>
    </source>
</evidence>
<feature type="domain" description="RNA polymerase sigma-70 region 4" evidence="5">
    <location>
        <begin position="198"/>
        <end position="247"/>
    </location>
</feature>
<organism evidence="6">
    <name type="scientific">Siphoviridae sp. ctvNP11</name>
    <dbReference type="NCBI Taxonomy" id="2825721"/>
    <lineage>
        <taxon>Viruses</taxon>
        <taxon>Duplodnaviria</taxon>
        <taxon>Heunggongvirae</taxon>
        <taxon>Uroviricota</taxon>
        <taxon>Caudoviricetes</taxon>
    </lineage>
</organism>
<dbReference type="InterPro" id="IPR014284">
    <property type="entry name" value="RNA_pol_sigma-70_dom"/>
</dbReference>
<dbReference type="NCBIfam" id="TIGR02937">
    <property type="entry name" value="sigma70-ECF"/>
    <property type="match status" value="1"/>
</dbReference>
<evidence type="ECO:0000256" key="3">
    <source>
        <dbReference type="ARBA" id="ARBA00023125"/>
    </source>
</evidence>
<dbReference type="InterPro" id="IPR013324">
    <property type="entry name" value="RNA_pol_sigma_r3/r4-like"/>
</dbReference>
<dbReference type="Gene3D" id="1.20.140.160">
    <property type="match status" value="1"/>
</dbReference>
<reference evidence="6" key="1">
    <citation type="journal article" date="2021" name="Proc. Natl. Acad. Sci. U.S.A.">
        <title>A Catalog of Tens of Thousands of Viruses from Human Metagenomes Reveals Hidden Associations with Chronic Diseases.</title>
        <authorList>
            <person name="Tisza M.J."/>
            <person name="Buck C.B."/>
        </authorList>
    </citation>
    <scope>NUCLEOTIDE SEQUENCE</scope>
    <source>
        <strain evidence="6">CtvNP11</strain>
    </source>
</reference>
<proteinExistence type="predicted"/>
<dbReference type="Pfam" id="PF04545">
    <property type="entry name" value="Sigma70_r4"/>
    <property type="match status" value="1"/>
</dbReference>
<evidence type="ECO:0000256" key="2">
    <source>
        <dbReference type="ARBA" id="ARBA00023082"/>
    </source>
</evidence>
<protein>
    <submittedName>
        <fullName evidence="6">DNA directed RNA polymerase subunit</fullName>
    </submittedName>
</protein>
<dbReference type="EMBL" id="BK015403">
    <property type="protein sequence ID" value="DAE05090.1"/>
    <property type="molecule type" value="Genomic_DNA"/>
</dbReference>
<dbReference type="CDD" id="cd06171">
    <property type="entry name" value="Sigma70_r4"/>
    <property type="match status" value="1"/>
</dbReference>
<dbReference type="GO" id="GO:0003677">
    <property type="term" value="F:DNA binding"/>
    <property type="evidence" value="ECO:0007669"/>
    <property type="project" value="UniProtKB-KW"/>
</dbReference>